<dbReference type="PANTHER" id="PTHR11028">
    <property type="entry name" value="VACUOLAR ATP SYNTHASE SUBUNIT AC39"/>
    <property type="match status" value="1"/>
</dbReference>
<dbReference type="GO" id="GO:0033179">
    <property type="term" value="C:proton-transporting V-type ATPase, V0 domain"/>
    <property type="evidence" value="ECO:0007669"/>
    <property type="project" value="InterPro"/>
</dbReference>
<reference evidence="1 2" key="1">
    <citation type="submission" date="2018-09" db="EMBL/GenBank/DDBJ databases">
        <title>Genomic investigation of the strawberry pathogen Phytophthora fragariae indicates pathogenicity is determined by transcriptional variation in three key races.</title>
        <authorList>
            <person name="Adams T.M."/>
            <person name="Armitage A.D."/>
            <person name="Sobczyk M.K."/>
            <person name="Bates H.J."/>
            <person name="Dunwell J.M."/>
            <person name="Nellist C.F."/>
            <person name="Harrison R.J."/>
        </authorList>
    </citation>
    <scope>NUCLEOTIDE SEQUENCE [LARGE SCALE GENOMIC DNA]</scope>
    <source>
        <strain evidence="1 2">NOV-77</strain>
    </source>
</reference>
<evidence type="ECO:0000313" key="2">
    <source>
        <dbReference type="Proteomes" id="UP000486351"/>
    </source>
</evidence>
<dbReference type="InterPro" id="IPR016727">
    <property type="entry name" value="ATPase_V0-cplx_dsu"/>
</dbReference>
<dbReference type="EMBL" id="QXFY01001737">
    <property type="protein sequence ID" value="KAE9310622.1"/>
    <property type="molecule type" value="Genomic_DNA"/>
</dbReference>
<dbReference type="AlphaFoldDB" id="A0A6G0QZU0"/>
<accession>A0A6G0QZU0</accession>
<dbReference type="InterPro" id="IPR036079">
    <property type="entry name" value="ATPase_csu/dsu_sf"/>
</dbReference>
<protein>
    <submittedName>
        <fullName evidence="1">Uncharacterized protein</fullName>
    </submittedName>
</protein>
<name>A0A6G0QZU0_9STRA</name>
<gene>
    <name evidence="1" type="ORF">PF008_g20416</name>
</gene>
<dbReference type="SUPFAM" id="SSF103486">
    <property type="entry name" value="V-type ATP synthase subunit C"/>
    <property type="match status" value="2"/>
</dbReference>
<proteinExistence type="predicted"/>
<evidence type="ECO:0000313" key="1">
    <source>
        <dbReference type="EMBL" id="KAE9310622.1"/>
    </source>
</evidence>
<comment type="caution">
    <text evidence="1">The sequence shown here is derived from an EMBL/GenBank/DDBJ whole genome shotgun (WGS) entry which is preliminary data.</text>
</comment>
<dbReference type="GO" id="GO:0046961">
    <property type="term" value="F:proton-transporting ATPase activity, rotational mechanism"/>
    <property type="evidence" value="ECO:0007669"/>
    <property type="project" value="InterPro"/>
</dbReference>
<sequence>MVAAAGDISTLNIQHGYVEGVVRGFRSGFLTTTTSRNVKLNLQETDYDQFLADEPVEPDAASVVAESVTVDVEAVGTVAVVEAVVEAGSAAAADVEAETALEPTMPVETAASSSFEPAVDAEVEAVMVAVLSAVLSASVASTTNTVVEDFNFLRAQAMEPLGQFLDFITYMYTINNVILLLKDTLRRERAHSFTD</sequence>
<dbReference type="Proteomes" id="UP000486351">
    <property type="component" value="Unassembled WGS sequence"/>
</dbReference>
<organism evidence="1 2">
    <name type="scientific">Phytophthora fragariae</name>
    <dbReference type="NCBI Taxonomy" id="53985"/>
    <lineage>
        <taxon>Eukaryota</taxon>
        <taxon>Sar</taxon>
        <taxon>Stramenopiles</taxon>
        <taxon>Oomycota</taxon>
        <taxon>Peronosporomycetes</taxon>
        <taxon>Peronosporales</taxon>
        <taxon>Peronosporaceae</taxon>
        <taxon>Phytophthora</taxon>
    </lineage>
</organism>